<dbReference type="RefSeq" id="WP_108739812.1">
    <property type="nucleotide sequence ID" value="NZ_CP020918.1"/>
</dbReference>
<feature type="domain" description="Methyltransferase" evidence="1">
    <location>
        <begin position="114"/>
        <end position="201"/>
    </location>
</feature>
<keyword evidence="3" id="KW-1185">Reference proteome</keyword>
<dbReference type="KEGG" id="ffa:FFWV33_04520"/>
<evidence type="ECO:0000313" key="2">
    <source>
        <dbReference type="EMBL" id="AWG20858.1"/>
    </source>
</evidence>
<dbReference type="SUPFAM" id="SSF53335">
    <property type="entry name" value="S-adenosyl-L-methionine-dependent methyltransferases"/>
    <property type="match status" value="1"/>
</dbReference>
<evidence type="ECO:0000259" key="1">
    <source>
        <dbReference type="Pfam" id="PF13649"/>
    </source>
</evidence>
<protein>
    <recommendedName>
        <fullName evidence="1">Methyltransferase domain-containing protein</fullName>
    </recommendedName>
</protein>
<dbReference type="InterPro" id="IPR029063">
    <property type="entry name" value="SAM-dependent_MTases_sf"/>
</dbReference>
<reference evidence="2 3" key="1">
    <citation type="submission" date="2017-04" db="EMBL/GenBank/DDBJ databases">
        <title>Compelte genome sequence of WV33.</title>
        <authorList>
            <person name="Lee P.C."/>
        </authorList>
    </citation>
    <scope>NUCLEOTIDE SEQUENCE [LARGE SCALE GENOMIC DNA]</scope>
    <source>
        <strain evidence="2 3">WV33</strain>
    </source>
</reference>
<dbReference type="EMBL" id="CP020918">
    <property type="protein sequence ID" value="AWG20858.1"/>
    <property type="molecule type" value="Genomic_DNA"/>
</dbReference>
<dbReference type="OrthoDB" id="4760357at2"/>
<dbReference type="Pfam" id="PF13649">
    <property type="entry name" value="Methyltransf_25"/>
    <property type="match status" value="1"/>
</dbReference>
<name>A0A2S1LAZ6_9FLAO</name>
<evidence type="ECO:0000313" key="3">
    <source>
        <dbReference type="Proteomes" id="UP000244527"/>
    </source>
</evidence>
<dbReference type="InterPro" id="IPR041698">
    <property type="entry name" value="Methyltransf_25"/>
</dbReference>
<accession>A0A2S1LAZ6</accession>
<dbReference type="Proteomes" id="UP000244527">
    <property type="component" value="Chromosome"/>
</dbReference>
<gene>
    <name evidence="2" type="ORF">FFWV33_04520</name>
</gene>
<dbReference type="AlphaFoldDB" id="A0A2S1LAZ6"/>
<dbReference type="Gene3D" id="3.40.50.150">
    <property type="entry name" value="Vaccinia Virus protein VP39"/>
    <property type="match status" value="1"/>
</dbReference>
<organism evidence="2 3">
    <name type="scientific">Flavobacterium faecale</name>
    <dbReference type="NCBI Taxonomy" id="1355330"/>
    <lineage>
        <taxon>Bacteria</taxon>
        <taxon>Pseudomonadati</taxon>
        <taxon>Bacteroidota</taxon>
        <taxon>Flavobacteriia</taxon>
        <taxon>Flavobacteriales</taxon>
        <taxon>Flavobacteriaceae</taxon>
        <taxon>Flavobacterium</taxon>
    </lineage>
</organism>
<proteinExistence type="predicted"/>
<sequence>MKELVKHYVGKGLVAIFPEKAKNLSIKGMTIQLHLPVADRLMRNYIFDKAKKENNFEALSNYHKDFWSNKGEDYFLSGFNTDVLESFFKPKCSFLIDSLEEQILEQNENYNLFIEIGTGDGTILKYIKDRSTAIDKFIGIDLSKSQTEANRQRYQNEDKLEFHAADGVEWIKKNGTNKMVVMTSRGVLEYFTQAKLQELFTILSQFEKVYFIAIEPTDVDHDYSKNPDSKIFGFENSFSHNYIKLFTNAGFEIWHQSKSVDWNPSSYMNFIGAKK</sequence>